<evidence type="ECO:0000256" key="4">
    <source>
        <dbReference type="ARBA" id="ARBA00022825"/>
    </source>
</evidence>
<reference evidence="9 10" key="2">
    <citation type="submission" date="2017-04" db="EMBL/GenBank/DDBJ databases">
        <title>CpG methylation of centromeres and impact of large insertions on vertebrate speciation.</title>
        <authorList>
            <person name="Ichikawa K."/>
            <person name="Yoshimura J."/>
            <person name="Morishita S."/>
        </authorList>
    </citation>
    <scope>NUCLEOTIDE SEQUENCE</scope>
    <source>
        <strain evidence="9 10">HSOK</strain>
    </source>
</reference>
<dbReference type="PANTHER" id="PTHR24271:SF52">
    <property type="entry name" value="GRANZYME K"/>
    <property type="match status" value="1"/>
</dbReference>
<evidence type="ECO:0000313" key="9">
    <source>
        <dbReference type="Ensembl" id="ENSORLP00015016117.1"/>
    </source>
</evidence>
<dbReference type="SUPFAM" id="SSF50494">
    <property type="entry name" value="Trypsin-like serine proteases"/>
    <property type="match status" value="1"/>
</dbReference>
<dbReference type="Pfam" id="PF00089">
    <property type="entry name" value="Trypsin"/>
    <property type="match status" value="1"/>
</dbReference>
<dbReference type="InterPro" id="IPR018114">
    <property type="entry name" value="TRYPSIN_HIS"/>
</dbReference>
<dbReference type="InterPro" id="IPR033116">
    <property type="entry name" value="TRYPSIN_SER"/>
</dbReference>
<dbReference type="PROSITE" id="PS00135">
    <property type="entry name" value="TRYPSIN_SER"/>
    <property type="match status" value="1"/>
</dbReference>
<dbReference type="AlphaFoldDB" id="A0A3P9I7S9"/>
<keyword evidence="5" id="KW-1015">Disulfide bond</keyword>
<dbReference type="CDD" id="cd00190">
    <property type="entry name" value="Tryp_SPc"/>
    <property type="match status" value="1"/>
</dbReference>
<dbReference type="SMART" id="SM00020">
    <property type="entry name" value="Tryp_SPc"/>
    <property type="match status" value="1"/>
</dbReference>
<evidence type="ECO:0000256" key="6">
    <source>
        <dbReference type="RuleBase" id="RU363034"/>
    </source>
</evidence>
<evidence type="ECO:0000256" key="3">
    <source>
        <dbReference type="ARBA" id="ARBA00022801"/>
    </source>
</evidence>
<evidence type="ECO:0000256" key="2">
    <source>
        <dbReference type="ARBA" id="ARBA00022729"/>
    </source>
</evidence>
<dbReference type="Proteomes" id="UP000265200">
    <property type="component" value="Chromosome 9"/>
</dbReference>
<protein>
    <recommendedName>
        <fullName evidence="8">Peptidase S1 domain-containing protein</fullName>
    </recommendedName>
</protein>
<reference evidence="9" key="4">
    <citation type="submission" date="2025-09" db="UniProtKB">
        <authorList>
            <consortium name="Ensembl"/>
        </authorList>
    </citation>
    <scope>IDENTIFICATION</scope>
    <source>
        <strain evidence="9">HSOK</strain>
    </source>
</reference>
<dbReference type="InterPro" id="IPR009003">
    <property type="entry name" value="Peptidase_S1_PA"/>
</dbReference>
<evidence type="ECO:0000313" key="10">
    <source>
        <dbReference type="Proteomes" id="UP000265200"/>
    </source>
</evidence>
<keyword evidence="1 6" id="KW-0645">Protease</keyword>
<feature type="signal peptide" evidence="7">
    <location>
        <begin position="1"/>
        <end position="24"/>
    </location>
</feature>
<dbReference type="PROSITE" id="PS50240">
    <property type="entry name" value="TRYPSIN_DOM"/>
    <property type="match status" value="1"/>
</dbReference>
<organism evidence="9 10">
    <name type="scientific">Oryzias latipes</name>
    <name type="common">Japanese rice fish</name>
    <name type="synonym">Japanese killifish</name>
    <dbReference type="NCBI Taxonomy" id="8090"/>
    <lineage>
        <taxon>Eukaryota</taxon>
        <taxon>Metazoa</taxon>
        <taxon>Chordata</taxon>
        <taxon>Craniata</taxon>
        <taxon>Vertebrata</taxon>
        <taxon>Euteleostomi</taxon>
        <taxon>Actinopterygii</taxon>
        <taxon>Neopterygii</taxon>
        <taxon>Teleostei</taxon>
        <taxon>Neoteleostei</taxon>
        <taxon>Acanthomorphata</taxon>
        <taxon>Ovalentaria</taxon>
        <taxon>Atherinomorphae</taxon>
        <taxon>Beloniformes</taxon>
        <taxon>Adrianichthyidae</taxon>
        <taxon>Oryziinae</taxon>
        <taxon>Oryzias</taxon>
    </lineage>
</organism>
<evidence type="ECO:0000256" key="7">
    <source>
        <dbReference type="SAM" id="SignalP"/>
    </source>
</evidence>
<dbReference type="PRINTS" id="PR00722">
    <property type="entry name" value="CHYMOTRYPSIN"/>
</dbReference>
<dbReference type="FunFam" id="2.40.10.10:FF:000120">
    <property type="entry name" value="Putative serine protease"/>
    <property type="match status" value="1"/>
</dbReference>
<dbReference type="GO" id="GO:0004252">
    <property type="term" value="F:serine-type endopeptidase activity"/>
    <property type="evidence" value="ECO:0007669"/>
    <property type="project" value="InterPro"/>
</dbReference>
<sequence>MCSKKGFAAFILGGLLFFVNSGHGSEIINGKEVVPHSLPYMAVLAVLPTAKNASCGGVLIDPKWVLTAAHCIGIKTVILGVHSLKEKEANSKQIQKVKTHYPHPCYDENDTVNDLMLLKLEKPVKETKTVKPLKLAQAVQDPAGGSRCMVAGWGKTNNMAKQMSDVLMYTNVTVIDRQKCNSPAFYNLKPVITGSMICAGSEGSKVADTCGGDSGGPLVCNNVLVGITSFGRLCGVKKHPGVYSFLSAKQLLWIKKTMKTPQI</sequence>
<feature type="domain" description="Peptidase S1" evidence="8">
    <location>
        <begin position="27"/>
        <end position="259"/>
    </location>
</feature>
<keyword evidence="2 7" id="KW-0732">Signal</keyword>
<reference key="1">
    <citation type="journal article" date="2007" name="Nature">
        <title>The medaka draft genome and insights into vertebrate genome evolution.</title>
        <authorList>
            <person name="Kasahara M."/>
            <person name="Naruse K."/>
            <person name="Sasaki S."/>
            <person name="Nakatani Y."/>
            <person name="Qu W."/>
            <person name="Ahsan B."/>
            <person name="Yamada T."/>
            <person name="Nagayasu Y."/>
            <person name="Doi K."/>
            <person name="Kasai Y."/>
            <person name="Jindo T."/>
            <person name="Kobayashi D."/>
            <person name="Shimada A."/>
            <person name="Toyoda A."/>
            <person name="Kuroki Y."/>
            <person name="Fujiyama A."/>
            <person name="Sasaki T."/>
            <person name="Shimizu A."/>
            <person name="Asakawa S."/>
            <person name="Shimizu N."/>
            <person name="Hashimoto S."/>
            <person name="Yang J."/>
            <person name="Lee Y."/>
            <person name="Matsushima K."/>
            <person name="Sugano S."/>
            <person name="Sakaizumi M."/>
            <person name="Narita T."/>
            <person name="Ohishi K."/>
            <person name="Haga S."/>
            <person name="Ohta F."/>
            <person name="Nomoto H."/>
            <person name="Nogata K."/>
            <person name="Morishita T."/>
            <person name="Endo T."/>
            <person name="Shin-I T."/>
            <person name="Takeda H."/>
            <person name="Morishita S."/>
            <person name="Kohara Y."/>
        </authorList>
    </citation>
    <scope>NUCLEOTIDE SEQUENCE [LARGE SCALE GENOMIC DNA]</scope>
    <source>
        <strain>Hd-rR</strain>
    </source>
</reference>
<evidence type="ECO:0000256" key="5">
    <source>
        <dbReference type="ARBA" id="ARBA00023157"/>
    </source>
</evidence>
<evidence type="ECO:0000259" key="8">
    <source>
        <dbReference type="PROSITE" id="PS50240"/>
    </source>
</evidence>
<dbReference type="InterPro" id="IPR001314">
    <property type="entry name" value="Peptidase_S1A"/>
</dbReference>
<dbReference type="PROSITE" id="PS00134">
    <property type="entry name" value="TRYPSIN_HIS"/>
    <property type="match status" value="1"/>
</dbReference>
<name>A0A3P9I7S9_ORYLA</name>
<reference evidence="9" key="3">
    <citation type="submission" date="2025-08" db="UniProtKB">
        <authorList>
            <consortium name="Ensembl"/>
        </authorList>
    </citation>
    <scope>IDENTIFICATION</scope>
    <source>
        <strain evidence="9">HSOK</strain>
    </source>
</reference>
<keyword evidence="3 6" id="KW-0378">Hydrolase</keyword>
<dbReference type="InterPro" id="IPR043504">
    <property type="entry name" value="Peptidase_S1_PA_chymotrypsin"/>
</dbReference>
<evidence type="ECO:0000256" key="1">
    <source>
        <dbReference type="ARBA" id="ARBA00022670"/>
    </source>
</evidence>
<dbReference type="PANTHER" id="PTHR24271">
    <property type="entry name" value="KALLIKREIN-RELATED"/>
    <property type="match status" value="1"/>
</dbReference>
<dbReference type="InterPro" id="IPR001254">
    <property type="entry name" value="Trypsin_dom"/>
</dbReference>
<proteinExistence type="predicted"/>
<feature type="chain" id="PRO_5017957868" description="Peptidase S1 domain-containing protein" evidence="7">
    <location>
        <begin position="25"/>
        <end position="263"/>
    </location>
</feature>
<keyword evidence="4 6" id="KW-0720">Serine protease</keyword>
<dbReference type="Gene3D" id="2.40.10.10">
    <property type="entry name" value="Trypsin-like serine proteases"/>
    <property type="match status" value="2"/>
</dbReference>
<dbReference type="Ensembl" id="ENSORLT00015024218.1">
    <property type="protein sequence ID" value="ENSORLP00015016117.1"/>
    <property type="gene ID" value="ENSORLG00015017090.1"/>
</dbReference>
<dbReference type="GO" id="GO:0006508">
    <property type="term" value="P:proteolysis"/>
    <property type="evidence" value="ECO:0007669"/>
    <property type="project" value="UniProtKB-KW"/>
</dbReference>
<accession>A0A3P9I7S9</accession>